<evidence type="ECO:0000259" key="1">
    <source>
        <dbReference type="Pfam" id="PF00248"/>
    </source>
</evidence>
<dbReference type="EMBL" id="SHNP01000010">
    <property type="protein sequence ID" value="MCX2975646.1"/>
    <property type="molecule type" value="Genomic_DNA"/>
</dbReference>
<protein>
    <submittedName>
        <fullName evidence="2">Aldo/keto reductase</fullName>
    </submittedName>
</protein>
<dbReference type="RefSeq" id="WP_279254271.1">
    <property type="nucleotide sequence ID" value="NZ_SHNP01000010.1"/>
</dbReference>
<dbReference type="SUPFAM" id="SSF51430">
    <property type="entry name" value="NAD(P)-linked oxidoreductase"/>
    <property type="match status" value="1"/>
</dbReference>
<evidence type="ECO:0000313" key="3">
    <source>
        <dbReference type="Proteomes" id="UP001143307"/>
    </source>
</evidence>
<dbReference type="InterPro" id="IPR036812">
    <property type="entry name" value="NAD(P)_OxRdtase_dom_sf"/>
</dbReference>
<organism evidence="2 3">
    <name type="scientific">Candidatus Seongchinamella marina</name>
    <dbReference type="NCBI Taxonomy" id="2518990"/>
    <lineage>
        <taxon>Bacteria</taxon>
        <taxon>Pseudomonadati</taxon>
        <taxon>Pseudomonadota</taxon>
        <taxon>Gammaproteobacteria</taxon>
        <taxon>Cellvibrionales</taxon>
        <taxon>Halieaceae</taxon>
        <taxon>Seongchinamella</taxon>
    </lineage>
</organism>
<dbReference type="InterPro" id="IPR053135">
    <property type="entry name" value="AKR2_Oxidoreductase"/>
</dbReference>
<comment type="caution">
    <text evidence="2">The sequence shown here is derived from an EMBL/GenBank/DDBJ whole genome shotgun (WGS) entry which is preliminary data.</text>
</comment>
<dbReference type="InterPro" id="IPR023210">
    <property type="entry name" value="NADP_OxRdtase_dom"/>
</dbReference>
<feature type="domain" description="NADP-dependent oxidoreductase" evidence="1">
    <location>
        <begin position="15"/>
        <end position="324"/>
    </location>
</feature>
<name>A0ABT3T1D5_9GAMM</name>
<dbReference type="Gene3D" id="3.20.20.100">
    <property type="entry name" value="NADP-dependent oxidoreductase domain"/>
    <property type="match status" value="1"/>
</dbReference>
<dbReference type="PANTHER" id="PTHR43312">
    <property type="entry name" value="D-THREO-ALDOSE 1-DEHYDROGENASE"/>
    <property type="match status" value="1"/>
</dbReference>
<proteinExistence type="predicted"/>
<evidence type="ECO:0000313" key="2">
    <source>
        <dbReference type="EMBL" id="MCX2975646.1"/>
    </source>
</evidence>
<sequence>MQYRKFKPFGNISALSLGGGGLGQIWGETSREQVLETIEIALDQGINHLDVAPMYGHGEAESVVGEALRGKSTDGLYVTTKCQIGTPRGHKVYEKINASLTDSLKLLDIERVSLFLMHSQLIEDDYELFKYNQFREKNATTLSCYFNEVIPAFERLKQEGKIGDWGIGGIGQKEALLAALDHECRPAAVQCIVNPLNSAGAISYVSENFDPKIILQKCQHKDIPILAIRAVQAGALTSSMDRQPHSSGFDAEDFEDYVRAAPFRRLADQWGESPASLAHRYALSVSKVASVILGVKNTIELKECLQAERAERLSADQMATIQSLFAT</sequence>
<keyword evidence="3" id="KW-1185">Reference proteome</keyword>
<accession>A0ABT3T1D5</accession>
<dbReference type="Proteomes" id="UP001143307">
    <property type="component" value="Unassembled WGS sequence"/>
</dbReference>
<gene>
    <name evidence="2" type="ORF">EYC87_18885</name>
</gene>
<dbReference type="Pfam" id="PF00248">
    <property type="entry name" value="Aldo_ket_red"/>
    <property type="match status" value="1"/>
</dbReference>
<reference evidence="2" key="1">
    <citation type="submission" date="2019-02" db="EMBL/GenBank/DDBJ databases">
        <authorList>
            <person name="Li S.-H."/>
        </authorList>
    </citation>
    <scope>NUCLEOTIDE SEQUENCE</scope>
    <source>
        <strain evidence="2">IMCC8485</strain>
    </source>
</reference>
<dbReference type="PANTHER" id="PTHR43312:SF1">
    <property type="entry name" value="NADP-DEPENDENT OXIDOREDUCTASE DOMAIN-CONTAINING PROTEIN"/>
    <property type="match status" value="1"/>
</dbReference>